<protein>
    <submittedName>
        <fullName evidence="1">CLUMA_CG013205, isoform A</fullName>
    </submittedName>
</protein>
<evidence type="ECO:0000313" key="2">
    <source>
        <dbReference type="Proteomes" id="UP000183832"/>
    </source>
</evidence>
<proteinExistence type="predicted"/>
<gene>
    <name evidence="1" type="ORF">CLUMA_CG013205</name>
</gene>
<reference evidence="1 2" key="1">
    <citation type="submission" date="2015-04" db="EMBL/GenBank/DDBJ databases">
        <authorList>
            <person name="Syromyatnikov M.Y."/>
            <person name="Popov V.N."/>
        </authorList>
    </citation>
    <scope>NUCLEOTIDE SEQUENCE [LARGE SCALE GENOMIC DNA]</scope>
</reference>
<dbReference type="Proteomes" id="UP000183832">
    <property type="component" value="Unassembled WGS sequence"/>
</dbReference>
<keyword evidence="2" id="KW-1185">Reference proteome</keyword>
<dbReference type="AlphaFoldDB" id="A0A1J1ILE9"/>
<accession>A0A1J1ILE9</accession>
<organism evidence="1 2">
    <name type="scientific">Clunio marinus</name>
    <dbReference type="NCBI Taxonomy" id="568069"/>
    <lineage>
        <taxon>Eukaryota</taxon>
        <taxon>Metazoa</taxon>
        <taxon>Ecdysozoa</taxon>
        <taxon>Arthropoda</taxon>
        <taxon>Hexapoda</taxon>
        <taxon>Insecta</taxon>
        <taxon>Pterygota</taxon>
        <taxon>Neoptera</taxon>
        <taxon>Endopterygota</taxon>
        <taxon>Diptera</taxon>
        <taxon>Nematocera</taxon>
        <taxon>Chironomoidea</taxon>
        <taxon>Chironomidae</taxon>
        <taxon>Clunio</taxon>
    </lineage>
</organism>
<dbReference type="EMBL" id="CVRI01000054">
    <property type="protein sequence ID" value="CRK99902.1"/>
    <property type="molecule type" value="Genomic_DNA"/>
</dbReference>
<evidence type="ECO:0000313" key="1">
    <source>
        <dbReference type="EMBL" id="CRK99902.1"/>
    </source>
</evidence>
<name>A0A1J1ILE9_9DIPT</name>
<sequence>MTFLKRGRRQLQSLRLFNFQVEKSKIKPEEKQNEIPMNQREKRMSKFNTMIITKLEAPNDNQPPIRKRSIPI</sequence>